<dbReference type="AlphaFoldDB" id="A0A698VXX3"/>
<proteinExistence type="predicted"/>
<name>A0A698VXX3_SALBN</name>
<reference evidence="1" key="1">
    <citation type="submission" date="2019-12" db="EMBL/GenBank/DDBJ databases">
        <authorList>
            <person name="Ashton P.M."/>
            <person name="Dallman T."/>
            <person name="Nair S."/>
            <person name="De Pinna E."/>
            <person name="Peters T."/>
            <person name="Grant K."/>
        </authorList>
    </citation>
    <scope>NUCLEOTIDE SEQUENCE</scope>
    <source>
        <strain evidence="1">267043</strain>
    </source>
</reference>
<organism evidence="1">
    <name type="scientific">Salmonella bongori</name>
    <dbReference type="NCBI Taxonomy" id="54736"/>
    <lineage>
        <taxon>Bacteria</taxon>
        <taxon>Pseudomonadati</taxon>
        <taxon>Pseudomonadota</taxon>
        <taxon>Gammaproteobacteria</taxon>
        <taxon>Enterobacterales</taxon>
        <taxon>Enterobacteriaceae</taxon>
        <taxon>Salmonella</taxon>
    </lineage>
</organism>
<evidence type="ECO:0000313" key="1">
    <source>
        <dbReference type="EMBL" id="EDP8606480.1"/>
    </source>
</evidence>
<sequence length="52" mass="6000">MVSKQPVKKLLTDKKSVINETASREWNMPIQGWRLAMSRFLIEFGGPQSDHL</sequence>
<gene>
    <name evidence="1" type="ORF">FPE52_002034</name>
</gene>
<protein>
    <submittedName>
        <fullName evidence="1">Uncharacterized protein</fullName>
    </submittedName>
</protein>
<comment type="caution">
    <text evidence="1">The sequence shown here is derived from an EMBL/GenBank/DDBJ whole genome shotgun (WGS) entry which is preliminary data.</text>
</comment>
<accession>A0A698VXX3</accession>
<dbReference type="EMBL" id="AANPBW010000006">
    <property type="protein sequence ID" value="EDP8606480.1"/>
    <property type="molecule type" value="Genomic_DNA"/>
</dbReference>